<keyword evidence="6" id="KW-1185">Reference proteome</keyword>
<dbReference type="Pfam" id="PF01135">
    <property type="entry name" value="PCMT"/>
    <property type="match status" value="1"/>
</dbReference>
<sequence length="218" mass="22603">MIDFERARKAMVESQLRTSNVSDRRVLVAMGSVPRELFVPEARRAVAYIDDIQPIGAPGSRRFIAAPAVFGKLLQLAEIGAGDSVLDIGAGSGYSTAVLAKLAASVVGVEEDAGLVAAANANLAGLGLGNARVMQGSLSKPGKGAYDVVIVEGALDEAPTAAFGQLKEGGRLVVLIRQGATAVAHLYVKSGKGVAARADFNAVLPALETARREEEFVF</sequence>
<dbReference type="CDD" id="cd02440">
    <property type="entry name" value="AdoMet_MTases"/>
    <property type="match status" value="1"/>
</dbReference>
<dbReference type="Proteomes" id="UP000033608">
    <property type="component" value="Unassembled WGS sequence"/>
</dbReference>
<keyword evidence="5" id="KW-0808">Transferase</keyword>
<gene>
    <name evidence="5" type="ORF">SAMN02745223_00961</name>
    <name evidence="4" type="ORF">VW29_13895</name>
</gene>
<evidence type="ECO:0000313" key="5">
    <source>
        <dbReference type="EMBL" id="SHE70818.1"/>
    </source>
</evidence>
<dbReference type="STRING" id="1121477.SAMN02745223_00961"/>
<dbReference type="PATRIC" id="fig|1121477.3.peg.3943"/>
<reference evidence="5 7" key="2">
    <citation type="submission" date="2016-11" db="EMBL/GenBank/DDBJ databases">
        <authorList>
            <person name="Jaros S."/>
            <person name="Januszkiewicz K."/>
            <person name="Wedrychowicz H."/>
        </authorList>
    </citation>
    <scope>NUCLEOTIDE SEQUENCE [LARGE SCALE GENOMIC DNA]</scope>
    <source>
        <strain evidence="5 7">DSM 17137</strain>
    </source>
</reference>
<dbReference type="RefSeq" id="WP_046135844.1">
    <property type="nucleotide sequence ID" value="NZ_FQVC01000002.1"/>
</dbReference>
<dbReference type="EMBL" id="FQVC01000002">
    <property type="protein sequence ID" value="SHE70818.1"/>
    <property type="molecule type" value="Genomic_DNA"/>
</dbReference>
<dbReference type="GO" id="GO:0004719">
    <property type="term" value="F:protein-L-isoaspartate (D-aspartate) O-methyltransferase activity"/>
    <property type="evidence" value="ECO:0007669"/>
    <property type="project" value="InterPro"/>
</dbReference>
<evidence type="ECO:0000313" key="4">
    <source>
        <dbReference type="EMBL" id="KKB83766.1"/>
    </source>
</evidence>
<reference evidence="4 6" key="1">
    <citation type="submission" date="2015-03" db="EMBL/GenBank/DDBJ databases">
        <authorList>
            <person name="Hassan Y.I."/>
            <person name="Lepp D."/>
            <person name="Zhou T."/>
        </authorList>
    </citation>
    <scope>NUCLEOTIDE SEQUENCE [LARGE SCALE GENOMIC DNA]</scope>
    <source>
        <strain evidence="4 6">DSM 17137</strain>
    </source>
</reference>
<evidence type="ECO:0000313" key="6">
    <source>
        <dbReference type="Proteomes" id="UP000033608"/>
    </source>
</evidence>
<name>A0A0F5LN17_9HYPH</name>
<proteinExistence type="inferred from homology"/>
<dbReference type="OrthoDB" id="9798496at2"/>
<dbReference type="PANTHER" id="PTHR11579:SF18">
    <property type="entry name" value="PROTEIN-L-ISOASPARTATE O-METHYLTRANSFERASE"/>
    <property type="match status" value="1"/>
</dbReference>
<dbReference type="GO" id="GO:0005737">
    <property type="term" value="C:cytoplasm"/>
    <property type="evidence" value="ECO:0007669"/>
    <property type="project" value="TreeGrafter"/>
</dbReference>
<keyword evidence="5" id="KW-0489">Methyltransferase</keyword>
<dbReference type="InterPro" id="IPR029063">
    <property type="entry name" value="SAM-dependent_MTases_sf"/>
</dbReference>
<protein>
    <recommendedName>
        <fullName evidence="2">Protein-L-isoaspartate O-methyltransferase</fullName>
    </recommendedName>
    <alternativeName>
        <fullName evidence="3">Protein L-isoaspartyl methyltransferase</fullName>
    </alternativeName>
</protein>
<comment type="similarity">
    <text evidence="1">Belongs to the methyltransferase superfamily. L-isoaspartyl/D-aspartyl protein methyltransferase family.</text>
</comment>
<dbReference type="Proteomes" id="UP000184533">
    <property type="component" value="Unassembled WGS sequence"/>
</dbReference>
<accession>A0A0F5LN17</accession>
<dbReference type="Gene3D" id="3.40.50.150">
    <property type="entry name" value="Vaccinia Virus protein VP39"/>
    <property type="match status" value="1"/>
</dbReference>
<evidence type="ECO:0000256" key="1">
    <source>
        <dbReference type="ARBA" id="ARBA00005369"/>
    </source>
</evidence>
<dbReference type="GO" id="GO:0032259">
    <property type="term" value="P:methylation"/>
    <property type="evidence" value="ECO:0007669"/>
    <property type="project" value="UniProtKB-KW"/>
</dbReference>
<dbReference type="SUPFAM" id="SSF53335">
    <property type="entry name" value="S-adenosyl-L-methionine-dependent methyltransferases"/>
    <property type="match status" value="1"/>
</dbReference>
<dbReference type="AlphaFoldDB" id="A0A0F5LN17"/>
<evidence type="ECO:0000256" key="2">
    <source>
        <dbReference type="ARBA" id="ARBA00013346"/>
    </source>
</evidence>
<organism evidence="4 6">
    <name type="scientific">Devosia limi DSM 17137</name>
    <dbReference type="NCBI Taxonomy" id="1121477"/>
    <lineage>
        <taxon>Bacteria</taxon>
        <taxon>Pseudomonadati</taxon>
        <taxon>Pseudomonadota</taxon>
        <taxon>Alphaproteobacteria</taxon>
        <taxon>Hyphomicrobiales</taxon>
        <taxon>Devosiaceae</taxon>
        <taxon>Devosia</taxon>
    </lineage>
</organism>
<dbReference type="InterPro" id="IPR000682">
    <property type="entry name" value="PCMT"/>
</dbReference>
<evidence type="ECO:0000313" key="7">
    <source>
        <dbReference type="Proteomes" id="UP000184533"/>
    </source>
</evidence>
<dbReference type="EMBL" id="LAJF01000089">
    <property type="protein sequence ID" value="KKB83766.1"/>
    <property type="molecule type" value="Genomic_DNA"/>
</dbReference>
<dbReference type="PANTHER" id="PTHR11579">
    <property type="entry name" value="PROTEIN-L-ISOASPARTATE O-METHYLTRANSFERASE"/>
    <property type="match status" value="1"/>
</dbReference>
<evidence type="ECO:0000256" key="3">
    <source>
        <dbReference type="ARBA" id="ARBA00030757"/>
    </source>
</evidence>